<evidence type="ECO:0000313" key="2">
    <source>
        <dbReference type="EMBL" id="RKN08623.1"/>
    </source>
</evidence>
<dbReference type="OrthoDB" id="9813918at2"/>
<comment type="caution">
    <text evidence="2">The sequence shown here is derived from an EMBL/GenBank/DDBJ whole genome shotgun (WGS) entry which is preliminary data.</text>
</comment>
<feature type="region of interest" description="Disordered" evidence="1">
    <location>
        <begin position="1"/>
        <end position="23"/>
    </location>
</feature>
<accession>A0A3A9W8E9</accession>
<proteinExistence type="predicted"/>
<reference evidence="4 5" key="1">
    <citation type="submission" date="2018-09" db="EMBL/GenBank/DDBJ databases">
        <title>Streptomyces sp. nov. DS1-2, an endophytic actinomycete isolated from roots of Dendrobium scabrilingue.</title>
        <authorList>
            <person name="Kuncharoen N."/>
            <person name="Kudo T."/>
            <person name="Ohkuma M."/>
            <person name="Yuki M."/>
            <person name="Tanasupawat S."/>
        </authorList>
    </citation>
    <scope>NUCLEOTIDE SEQUENCE [LARGE SCALE GENOMIC DNA]</scope>
    <source>
        <strain evidence="2 5">AZ1-7</strain>
        <strain evidence="3 4">DS1-2</strain>
    </source>
</reference>
<dbReference type="EMBL" id="RBDX01000010">
    <property type="protein sequence ID" value="RKN08623.1"/>
    <property type="molecule type" value="Genomic_DNA"/>
</dbReference>
<dbReference type="Proteomes" id="UP000268652">
    <property type="component" value="Unassembled WGS sequence"/>
</dbReference>
<dbReference type="RefSeq" id="WP_120697703.1">
    <property type="nucleotide sequence ID" value="NZ_RBDX01000010.1"/>
</dbReference>
<evidence type="ECO:0000256" key="1">
    <source>
        <dbReference type="SAM" id="MobiDB-lite"/>
    </source>
</evidence>
<evidence type="ECO:0000313" key="5">
    <source>
        <dbReference type="Proteomes" id="UP000275024"/>
    </source>
</evidence>
<organism evidence="2 5">
    <name type="scientific">Streptomyces radicis</name>
    <dbReference type="NCBI Taxonomy" id="1750517"/>
    <lineage>
        <taxon>Bacteria</taxon>
        <taxon>Bacillati</taxon>
        <taxon>Actinomycetota</taxon>
        <taxon>Actinomycetes</taxon>
        <taxon>Kitasatosporales</taxon>
        <taxon>Streptomycetaceae</taxon>
        <taxon>Streptomyces</taxon>
    </lineage>
</organism>
<sequence>MQAATGRSVRPDRRIRAHPEDHHLPYGHPAARWFLASQLIVELTRCTIDTGLTGRLAAP</sequence>
<feature type="compositionally biased region" description="Basic and acidic residues" evidence="1">
    <location>
        <begin position="9"/>
        <end position="23"/>
    </location>
</feature>
<evidence type="ECO:0000313" key="3">
    <source>
        <dbReference type="EMBL" id="RKN21781.1"/>
    </source>
</evidence>
<dbReference type="Proteomes" id="UP000275024">
    <property type="component" value="Unassembled WGS sequence"/>
</dbReference>
<protein>
    <submittedName>
        <fullName evidence="2">Uncharacterized protein</fullName>
    </submittedName>
</protein>
<keyword evidence="4" id="KW-1185">Reference proteome</keyword>
<name>A0A3A9W8E9_9ACTN</name>
<gene>
    <name evidence="3" type="ORF">D7318_15570</name>
    <name evidence="2" type="ORF">D7319_14615</name>
</gene>
<evidence type="ECO:0000313" key="4">
    <source>
        <dbReference type="Proteomes" id="UP000268652"/>
    </source>
</evidence>
<dbReference type="EMBL" id="RBDY01000010">
    <property type="protein sequence ID" value="RKN21781.1"/>
    <property type="molecule type" value="Genomic_DNA"/>
</dbReference>
<dbReference type="AlphaFoldDB" id="A0A3A9W8E9"/>